<feature type="non-terminal residue" evidence="1">
    <location>
        <position position="1"/>
    </location>
</feature>
<feature type="non-terminal residue" evidence="1">
    <location>
        <position position="137"/>
    </location>
</feature>
<dbReference type="OrthoDB" id="2406877at2759"/>
<accession>A0A9W4X4U3</accession>
<gene>
    <name evidence="1" type="ORF">FWILDA_LOCUS16896</name>
</gene>
<keyword evidence="2" id="KW-1185">Reference proteome</keyword>
<evidence type="ECO:0000313" key="1">
    <source>
        <dbReference type="EMBL" id="CAI2195077.1"/>
    </source>
</evidence>
<evidence type="ECO:0000313" key="2">
    <source>
        <dbReference type="Proteomes" id="UP001153678"/>
    </source>
</evidence>
<reference evidence="1" key="1">
    <citation type="submission" date="2022-08" db="EMBL/GenBank/DDBJ databases">
        <authorList>
            <person name="Kallberg Y."/>
            <person name="Tangrot J."/>
            <person name="Rosling A."/>
        </authorList>
    </citation>
    <scope>NUCLEOTIDE SEQUENCE</scope>
    <source>
        <strain evidence="1">Wild A</strain>
    </source>
</reference>
<name>A0A9W4X4U3_9GLOM</name>
<organism evidence="1 2">
    <name type="scientific">Funneliformis geosporum</name>
    <dbReference type="NCBI Taxonomy" id="1117311"/>
    <lineage>
        <taxon>Eukaryota</taxon>
        <taxon>Fungi</taxon>
        <taxon>Fungi incertae sedis</taxon>
        <taxon>Mucoromycota</taxon>
        <taxon>Glomeromycotina</taxon>
        <taxon>Glomeromycetes</taxon>
        <taxon>Glomerales</taxon>
        <taxon>Glomeraceae</taxon>
        <taxon>Funneliformis</taxon>
    </lineage>
</organism>
<dbReference type="EMBL" id="CAMKVN010011879">
    <property type="protein sequence ID" value="CAI2195077.1"/>
    <property type="molecule type" value="Genomic_DNA"/>
</dbReference>
<comment type="caution">
    <text evidence="1">The sequence shown here is derived from an EMBL/GenBank/DDBJ whole genome shotgun (WGS) entry which is preliminary data.</text>
</comment>
<sequence>ARNNEGLSSILKDTLSKRQEILFMAIENEGSTERINRTYCYVLHLYSRLINGQKVLVTFIDIQVFFDILVLDGETPDKCEEKVARKNGIQLSGWSTINKYIRKKALLRDRTLILTWNIETYASQIGEFAEVLEQKNK</sequence>
<dbReference type="AlphaFoldDB" id="A0A9W4X4U3"/>
<protein>
    <submittedName>
        <fullName evidence="1">7271_t:CDS:1</fullName>
    </submittedName>
</protein>
<dbReference type="Proteomes" id="UP001153678">
    <property type="component" value="Unassembled WGS sequence"/>
</dbReference>
<proteinExistence type="predicted"/>